<dbReference type="KEGG" id="ehx:EMIHUDRAFT_252605"/>
<evidence type="ECO:0000313" key="1">
    <source>
        <dbReference type="EnsemblProtists" id="EOD35599"/>
    </source>
</evidence>
<evidence type="ECO:0000313" key="2">
    <source>
        <dbReference type="Proteomes" id="UP000013827"/>
    </source>
</evidence>
<dbReference type="EnsemblProtists" id="EOD28961">
    <property type="protein sequence ID" value="EOD28961"/>
    <property type="gene ID" value="EMIHUDRAFT_234316"/>
</dbReference>
<dbReference type="PaxDb" id="2903-EOD28961"/>
<reference evidence="1" key="2">
    <citation type="submission" date="2024-10" db="UniProtKB">
        <authorList>
            <consortium name="EnsemblProtists"/>
        </authorList>
    </citation>
    <scope>IDENTIFICATION</scope>
</reference>
<dbReference type="EnsemblProtists" id="EOD35599">
    <property type="protein sequence ID" value="EOD35599"/>
    <property type="gene ID" value="EMIHUDRAFT_252605"/>
</dbReference>
<dbReference type="RefSeq" id="XP_005788028.1">
    <property type="nucleotide sequence ID" value="XM_005787971.1"/>
</dbReference>
<dbReference type="RefSeq" id="XP_005781390.1">
    <property type="nucleotide sequence ID" value="XM_005781333.1"/>
</dbReference>
<dbReference type="HOGENOM" id="CLU_1646905_0_0_1"/>
<reference evidence="2" key="1">
    <citation type="journal article" date="2013" name="Nature">
        <title>Pan genome of the phytoplankton Emiliania underpins its global distribution.</title>
        <authorList>
            <person name="Read B.A."/>
            <person name="Kegel J."/>
            <person name="Klute M.J."/>
            <person name="Kuo A."/>
            <person name="Lefebvre S.C."/>
            <person name="Maumus F."/>
            <person name="Mayer C."/>
            <person name="Miller J."/>
            <person name="Monier A."/>
            <person name="Salamov A."/>
            <person name="Young J."/>
            <person name="Aguilar M."/>
            <person name="Claverie J.M."/>
            <person name="Frickenhaus S."/>
            <person name="Gonzalez K."/>
            <person name="Herman E.K."/>
            <person name="Lin Y.C."/>
            <person name="Napier J."/>
            <person name="Ogata H."/>
            <person name="Sarno A.F."/>
            <person name="Shmutz J."/>
            <person name="Schroeder D."/>
            <person name="de Vargas C."/>
            <person name="Verret F."/>
            <person name="von Dassow P."/>
            <person name="Valentin K."/>
            <person name="Van de Peer Y."/>
            <person name="Wheeler G."/>
            <person name="Dacks J.B."/>
            <person name="Delwiche C.F."/>
            <person name="Dyhrman S.T."/>
            <person name="Glockner G."/>
            <person name="John U."/>
            <person name="Richards T."/>
            <person name="Worden A.Z."/>
            <person name="Zhang X."/>
            <person name="Grigoriev I.V."/>
            <person name="Allen A.E."/>
            <person name="Bidle K."/>
            <person name="Borodovsky M."/>
            <person name="Bowler C."/>
            <person name="Brownlee C."/>
            <person name="Cock J.M."/>
            <person name="Elias M."/>
            <person name="Gladyshev V.N."/>
            <person name="Groth M."/>
            <person name="Guda C."/>
            <person name="Hadaegh A."/>
            <person name="Iglesias-Rodriguez M.D."/>
            <person name="Jenkins J."/>
            <person name="Jones B.M."/>
            <person name="Lawson T."/>
            <person name="Leese F."/>
            <person name="Lindquist E."/>
            <person name="Lobanov A."/>
            <person name="Lomsadze A."/>
            <person name="Malik S.B."/>
            <person name="Marsh M.E."/>
            <person name="Mackinder L."/>
            <person name="Mock T."/>
            <person name="Mueller-Roeber B."/>
            <person name="Pagarete A."/>
            <person name="Parker M."/>
            <person name="Probert I."/>
            <person name="Quesneville H."/>
            <person name="Raines C."/>
            <person name="Rensing S.A."/>
            <person name="Riano-Pachon D.M."/>
            <person name="Richier S."/>
            <person name="Rokitta S."/>
            <person name="Shiraiwa Y."/>
            <person name="Soanes D.M."/>
            <person name="van der Giezen M."/>
            <person name="Wahlund T.M."/>
            <person name="Williams B."/>
            <person name="Wilson W."/>
            <person name="Wolfe G."/>
            <person name="Wurch L.L."/>
        </authorList>
    </citation>
    <scope>NUCLEOTIDE SEQUENCE</scope>
</reference>
<dbReference type="GeneID" id="17280871"/>
<accession>A0A0D3KIL4</accession>
<proteinExistence type="predicted"/>
<sequence>MLPSFFALTLITPPHSMPPVAVHRSAALTFAPASRTVLRVFPTTTVAGLGPSTIGLGVPRANRANPANGGNAEGNWWTPSSALDTDCDGNPVTATTKLSRDCIYQKKVAEIRDRQAISQENAGYKVERLEQISVRAERKAAEKAARAAADKARFDKYAQRR</sequence>
<name>A0A0D3KIL4_EMIH1</name>
<dbReference type="GeneID" id="17274506"/>
<organism evidence="1 2">
    <name type="scientific">Emiliania huxleyi (strain CCMP1516)</name>
    <dbReference type="NCBI Taxonomy" id="280463"/>
    <lineage>
        <taxon>Eukaryota</taxon>
        <taxon>Haptista</taxon>
        <taxon>Haptophyta</taxon>
        <taxon>Prymnesiophyceae</taxon>
        <taxon>Isochrysidales</taxon>
        <taxon>Noelaerhabdaceae</taxon>
        <taxon>Emiliania</taxon>
    </lineage>
</organism>
<dbReference type="Proteomes" id="UP000013827">
    <property type="component" value="Unassembled WGS sequence"/>
</dbReference>
<dbReference type="AlphaFoldDB" id="A0A0D3KIL4"/>
<keyword evidence="2" id="KW-1185">Reference proteome</keyword>
<dbReference type="KEGG" id="ehx:EMIHUDRAFT_234316"/>
<protein>
    <submittedName>
        <fullName evidence="1">Uncharacterized protein</fullName>
    </submittedName>
</protein>